<keyword evidence="1" id="KW-0732">Signal</keyword>
<feature type="non-terminal residue" evidence="2">
    <location>
        <position position="55"/>
    </location>
</feature>
<keyword evidence="3" id="KW-1185">Reference proteome</keyword>
<feature type="signal peptide" evidence="1">
    <location>
        <begin position="1"/>
        <end position="22"/>
    </location>
</feature>
<accession>A0A5C3L7H8</accession>
<feature type="chain" id="PRO_5023072660" evidence="1">
    <location>
        <begin position="23"/>
        <end position="55"/>
    </location>
</feature>
<evidence type="ECO:0000313" key="3">
    <source>
        <dbReference type="Proteomes" id="UP000307440"/>
    </source>
</evidence>
<reference evidence="2 3" key="1">
    <citation type="journal article" date="2019" name="Nat. Ecol. Evol.">
        <title>Megaphylogeny resolves global patterns of mushroom evolution.</title>
        <authorList>
            <person name="Varga T."/>
            <person name="Krizsan K."/>
            <person name="Foldi C."/>
            <person name="Dima B."/>
            <person name="Sanchez-Garcia M."/>
            <person name="Sanchez-Ramirez S."/>
            <person name="Szollosi G.J."/>
            <person name="Szarkandi J.G."/>
            <person name="Papp V."/>
            <person name="Albert L."/>
            <person name="Andreopoulos W."/>
            <person name="Angelini C."/>
            <person name="Antonin V."/>
            <person name="Barry K.W."/>
            <person name="Bougher N.L."/>
            <person name="Buchanan P."/>
            <person name="Buyck B."/>
            <person name="Bense V."/>
            <person name="Catcheside P."/>
            <person name="Chovatia M."/>
            <person name="Cooper J."/>
            <person name="Damon W."/>
            <person name="Desjardin D."/>
            <person name="Finy P."/>
            <person name="Geml J."/>
            <person name="Haridas S."/>
            <person name="Hughes K."/>
            <person name="Justo A."/>
            <person name="Karasinski D."/>
            <person name="Kautmanova I."/>
            <person name="Kiss B."/>
            <person name="Kocsube S."/>
            <person name="Kotiranta H."/>
            <person name="LaButti K.M."/>
            <person name="Lechner B.E."/>
            <person name="Liimatainen K."/>
            <person name="Lipzen A."/>
            <person name="Lukacs Z."/>
            <person name="Mihaltcheva S."/>
            <person name="Morgado L.N."/>
            <person name="Niskanen T."/>
            <person name="Noordeloos M.E."/>
            <person name="Ohm R.A."/>
            <person name="Ortiz-Santana B."/>
            <person name="Ovrebo C."/>
            <person name="Racz N."/>
            <person name="Riley R."/>
            <person name="Savchenko A."/>
            <person name="Shiryaev A."/>
            <person name="Soop K."/>
            <person name="Spirin V."/>
            <person name="Szebenyi C."/>
            <person name="Tomsovsky M."/>
            <person name="Tulloss R.E."/>
            <person name="Uehling J."/>
            <person name="Grigoriev I.V."/>
            <person name="Vagvolgyi C."/>
            <person name="Papp T."/>
            <person name="Martin F.M."/>
            <person name="Miettinen O."/>
            <person name="Hibbett D.S."/>
            <person name="Nagy L.G."/>
        </authorList>
    </citation>
    <scope>NUCLEOTIDE SEQUENCE [LARGE SCALE GENOMIC DNA]</scope>
    <source>
        <strain evidence="2 3">CBS 121175</strain>
    </source>
</reference>
<evidence type="ECO:0000256" key="1">
    <source>
        <dbReference type="SAM" id="SignalP"/>
    </source>
</evidence>
<dbReference type="EMBL" id="ML210155">
    <property type="protein sequence ID" value="TFK28503.1"/>
    <property type="molecule type" value="Genomic_DNA"/>
</dbReference>
<protein>
    <submittedName>
        <fullName evidence="2">Uncharacterized protein</fullName>
    </submittedName>
</protein>
<dbReference type="Proteomes" id="UP000307440">
    <property type="component" value="Unassembled WGS sequence"/>
</dbReference>
<gene>
    <name evidence="2" type="ORF">FA15DRAFT_691766</name>
</gene>
<organism evidence="2 3">
    <name type="scientific">Coprinopsis marcescibilis</name>
    <name type="common">Agaric fungus</name>
    <name type="synonym">Psathyrella marcescibilis</name>
    <dbReference type="NCBI Taxonomy" id="230819"/>
    <lineage>
        <taxon>Eukaryota</taxon>
        <taxon>Fungi</taxon>
        <taxon>Dikarya</taxon>
        <taxon>Basidiomycota</taxon>
        <taxon>Agaricomycotina</taxon>
        <taxon>Agaricomycetes</taxon>
        <taxon>Agaricomycetidae</taxon>
        <taxon>Agaricales</taxon>
        <taxon>Agaricineae</taxon>
        <taxon>Psathyrellaceae</taxon>
        <taxon>Coprinopsis</taxon>
    </lineage>
</organism>
<evidence type="ECO:0000313" key="2">
    <source>
        <dbReference type="EMBL" id="TFK28503.1"/>
    </source>
</evidence>
<name>A0A5C3L7H8_COPMA</name>
<proteinExistence type="predicted"/>
<sequence length="55" mass="6278">MQLTSVFVTLATLVALPSFSMFIPLNIPEHPNQSVRMAQDLNKQYMSIYFNDPCD</sequence>
<dbReference type="AlphaFoldDB" id="A0A5C3L7H8"/>